<dbReference type="GO" id="GO:0032259">
    <property type="term" value="P:methylation"/>
    <property type="evidence" value="ECO:0007669"/>
    <property type="project" value="UniProtKB-KW"/>
</dbReference>
<dbReference type="EC" id="2.1.1.217" evidence="1"/>
<dbReference type="EMBL" id="CACRUX010000044">
    <property type="protein sequence ID" value="VYU02491.1"/>
    <property type="molecule type" value="Genomic_DNA"/>
</dbReference>
<proteinExistence type="predicted"/>
<protein>
    <submittedName>
        <fullName evidence="1">tRNA (Adenine(22)-N(1))-methyltransferase</fullName>
        <ecNumber evidence="1">2.1.1.217</ecNumber>
    </submittedName>
</protein>
<dbReference type="PANTHER" id="PTHR38451">
    <property type="entry name" value="TRNA (ADENINE(22)-N(1))-METHYLTRANSFERASE"/>
    <property type="match status" value="1"/>
</dbReference>
<dbReference type="Gene3D" id="3.40.50.150">
    <property type="entry name" value="Vaccinia Virus protein VP39"/>
    <property type="match status" value="1"/>
</dbReference>
<dbReference type="InterPro" id="IPR006901">
    <property type="entry name" value="TrmK"/>
</dbReference>
<dbReference type="RefSeq" id="WP_021841646.1">
    <property type="nucleotide sequence ID" value="NZ_CALERR010000072.1"/>
</dbReference>
<dbReference type="AlphaFoldDB" id="A0A6N3BKP2"/>
<dbReference type="InterPro" id="IPR029063">
    <property type="entry name" value="SAM-dependent_MTases_sf"/>
</dbReference>
<evidence type="ECO:0000313" key="1">
    <source>
        <dbReference type="EMBL" id="VYU02491.1"/>
    </source>
</evidence>
<dbReference type="GO" id="GO:0160105">
    <property type="term" value="F:tRNA (adenine(22)-N1)-methyltransferase activity"/>
    <property type="evidence" value="ECO:0007669"/>
    <property type="project" value="UniProtKB-EC"/>
</dbReference>
<reference evidence="1" key="1">
    <citation type="submission" date="2019-11" db="EMBL/GenBank/DDBJ databases">
        <authorList>
            <person name="Feng L."/>
        </authorList>
    </citation>
    <scope>NUCLEOTIDE SEQUENCE</scope>
    <source>
        <strain evidence="1">VrattiLFYP33</strain>
    </source>
</reference>
<dbReference type="SUPFAM" id="SSF53335">
    <property type="entry name" value="S-adenosyl-L-methionine-dependent methyltransferases"/>
    <property type="match status" value="1"/>
</dbReference>
<keyword evidence="1" id="KW-0489">Methyltransferase</keyword>
<dbReference type="Pfam" id="PF12847">
    <property type="entry name" value="Methyltransf_18"/>
    <property type="match status" value="1"/>
</dbReference>
<name>A0A6N3BKP2_9FIRM</name>
<keyword evidence="1" id="KW-0808">Transferase</keyword>
<accession>A0A6N3BKP2</accession>
<dbReference type="PIRSF" id="PIRSF018637">
    <property type="entry name" value="TrmK"/>
    <property type="match status" value="1"/>
</dbReference>
<sequence>MTMKKMTDRLEAVFTLIPKAEVIADIGTDHGYLAVELVRRGRADKAIAGDVNKGPLASAKAYVASTDVAQFINCRLGNGLQVVKKGELQGAVICGMGGFLMRDIIEAGPELLDFYVLQPQNGQAELRQYMVQQGYRIVREVIMTDMGKHYQAFLALKKGRESVYVTADGPVTQATIDAKDPYDALPDTSLLWLIGALVQREKPPLWQDHMAHLLHIRESALAGMTDAMAHTEKYQALAAEVKELKELI</sequence>
<dbReference type="PANTHER" id="PTHR38451:SF1">
    <property type="entry name" value="TRNA (ADENINE(22)-N(1))-METHYLTRANSFERASE"/>
    <property type="match status" value="1"/>
</dbReference>
<gene>
    <name evidence="1" type="primary">trmK</name>
    <name evidence="1" type="ORF">VRLFYP33_01052</name>
</gene>
<organism evidence="1">
    <name type="scientific">Veillonella ratti</name>
    <dbReference type="NCBI Taxonomy" id="103892"/>
    <lineage>
        <taxon>Bacteria</taxon>
        <taxon>Bacillati</taxon>
        <taxon>Bacillota</taxon>
        <taxon>Negativicutes</taxon>
        <taxon>Veillonellales</taxon>
        <taxon>Veillonellaceae</taxon>
        <taxon>Veillonella</taxon>
    </lineage>
</organism>